<gene>
    <name evidence="2" type="ORF">C8A00DRAFT_33833</name>
</gene>
<feature type="non-terminal residue" evidence="2">
    <location>
        <position position="146"/>
    </location>
</feature>
<dbReference type="AlphaFoldDB" id="A0AAN6VKX8"/>
<protein>
    <submittedName>
        <fullName evidence="2">Uncharacterized protein</fullName>
    </submittedName>
</protein>
<accession>A0AAN6VKX8</accession>
<name>A0AAN6VKX8_9PEZI</name>
<keyword evidence="1" id="KW-0812">Transmembrane</keyword>
<evidence type="ECO:0000313" key="3">
    <source>
        <dbReference type="Proteomes" id="UP001302745"/>
    </source>
</evidence>
<reference evidence="2" key="1">
    <citation type="journal article" date="2023" name="Mol. Phylogenet. Evol.">
        <title>Genome-scale phylogeny and comparative genomics of the fungal order Sordariales.</title>
        <authorList>
            <person name="Hensen N."/>
            <person name="Bonometti L."/>
            <person name="Westerberg I."/>
            <person name="Brannstrom I.O."/>
            <person name="Guillou S."/>
            <person name="Cros-Aarteil S."/>
            <person name="Calhoun S."/>
            <person name="Haridas S."/>
            <person name="Kuo A."/>
            <person name="Mondo S."/>
            <person name="Pangilinan J."/>
            <person name="Riley R."/>
            <person name="LaButti K."/>
            <person name="Andreopoulos B."/>
            <person name="Lipzen A."/>
            <person name="Chen C."/>
            <person name="Yan M."/>
            <person name="Daum C."/>
            <person name="Ng V."/>
            <person name="Clum A."/>
            <person name="Steindorff A."/>
            <person name="Ohm R.A."/>
            <person name="Martin F."/>
            <person name="Silar P."/>
            <person name="Natvig D.O."/>
            <person name="Lalanne C."/>
            <person name="Gautier V."/>
            <person name="Ament-Velasquez S.L."/>
            <person name="Kruys A."/>
            <person name="Hutchinson M.I."/>
            <person name="Powell A.J."/>
            <person name="Barry K."/>
            <person name="Miller A.N."/>
            <person name="Grigoriev I.V."/>
            <person name="Debuchy R."/>
            <person name="Gladieux P."/>
            <person name="Hiltunen Thoren M."/>
            <person name="Johannesson H."/>
        </authorList>
    </citation>
    <scope>NUCLEOTIDE SEQUENCE</scope>
    <source>
        <strain evidence="2">CBS 538.74</strain>
    </source>
</reference>
<evidence type="ECO:0000313" key="2">
    <source>
        <dbReference type="EMBL" id="KAK4153467.1"/>
    </source>
</evidence>
<comment type="caution">
    <text evidence="2">The sequence shown here is derived from an EMBL/GenBank/DDBJ whole genome shotgun (WGS) entry which is preliminary data.</text>
</comment>
<keyword evidence="3" id="KW-1185">Reference proteome</keyword>
<sequence length="146" mass="16184">MTKYLEELSSLYSPSSLEAKNADRPPHQAGPSLRRTGRLIKDRLGLLVEELDDMIDDCSMRVDGMTIATQWSQGDTTVDIATAAGRHSSQMRSIALVTMIFLPGTFFATVFSMTFFNWGSQDGAIVSSYIWIYFLVTVLFTAVTLA</sequence>
<proteinExistence type="predicted"/>
<dbReference type="EMBL" id="MU856940">
    <property type="protein sequence ID" value="KAK4153467.1"/>
    <property type="molecule type" value="Genomic_DNA"/>
</dbReference>
<organism evidence="2 3">
    <name type="scientific">Chaetomidium leptoderma</name>
    <dbReference type="NCBI Taxonomy" id="669021"/>
    <lineage>
        <taxon>Eukaryota</taxon>
        <taxon>Fungi</taxon>
        <taxon>Dikarya</taxon>
        <taxon>Ascomycota</taxon>
        <taxon>Pezizomycotina</taxon>
        <taxon>Sordariomycetes</taxon>
        <taxon>Sordariomycetidae</taxon>
        <taxon>Sordariales</taxon>
        <taxon>Chaetomiaceae</taxon>
        <taxon>Chaetomidium</taxon>
    </lineage>
</organism>
<evidence type="ECO:0000256" key="1">
    <source>
        <dbReference type="SAM" id="Phobius"/>
    </source>
</evidence>
<dbReference type="Proteomes" id="UP001302745">
    <property type="component" value="Unassembled WGS sequence"/>
</dbReference>
<dbReference type="Gene3D" id="1.20.58.340">
    <property type="entry name" value="Magnesium transport protein CorA, transmembrane region"/>
    <property type="match status" value="1"/>
</dbReference>
<keyword evidence="1" id="KW-1133">Transmembrane helix</keyword>
<keyword evidence="1" id="KW-0472">Membrane</keyword>
<reference evidence="2" key="2">
    <citation type="submission" date="2023-05" db="EMBL/GenBank/DDBJ databases">
        <authorList>
            <consortium name="Lawrence Berkeley National Laboratory"/>
            <person name="Steindorff A."/>
            <person name="Hensen N."/>
            <person name="Bonometti L."/>
            <person name="Westerberg I."/>
            <person name="Brannstrom I.O."/>
            <person name="Guillou S."/>
            <person name="Cros-Aarteil S."/>
            <person name="Calhoun S."/>
            <person name="Haridas S."/>
            <person name="Kuo A."/>
            <person name="Mondo S."/>
            <person name="Pangilinan J."/>
            <person name="Riley R."/>
            <person name="Labutti K."/>
            <person name="Andreopoulos B."/>
            <person name="Lipzen A."/>
            <person name="Chen C."/>
            <person name="Yanf M."/>
            <person name="Daum C."/>
            <person name="Ng V."/>
            <person name="Clum A."/>
            <person name="Ohm R."/>
            <person name="Martin F."/>
            <person name="Silar P."/>
            <person name="Natvig D."/>
            <person name="Lalanne C."/>
            <person name="Gautier V."/>
            <person name="Ament-Velasquez S.L."/>
            <person name="Kruys A."/>
            <person name="Hutchinson M.I."/>
            <person name="Powell A.J."/>
            <person name="Barry K."/>
            <person name="Miller A.N."/>
            <person name="Grigoriev I.V."/>
            <person name="Debuchy R."/>
            <person name="Gladieux P."/>
            <person name="Thoren M.H."/>
            <person name="Johannesson H."/>
        </authorList>
    </citation>
    <scope>NUCLEOTIDE SEQUENCE</scope>
    <source>
        <strain evidence="2">CBS 538.74</strain>
    </source>
</reference>
<feature type="transmembrane region" description="Helical" evidence="1">
    <location>
        <begin position="94"/>
        <end position="118"/>
    </location>
</feature>
<feature type="transmembrane region" description="Helical" evidence="1">
    <location>
        <begin position="124"/>
        <end position="145"/>
    </location>
</feature>